<gene>
    <name evidence="1" type="ORF">GX570_00290</name>
</gene>
<protein>
    <submittedName>
        <fullName evidence="1">Uncharacterized protein</fullName>
    </submittedName>
</protein>
<comment type="caution">
    <text evidence="1">The sequence shown here is derived from an EMBL/GenBank/DDBJ whole genome shotgun (WGS) entry which is preliminary data.</text>
</comment>
<dbReference type="AlphaFoldDB" id="A0A847H790"/>
<reference evidence="1 2" key="1">
    <citation type="journal article" date="2020" name="Biotechnol. Biofuels">
        <title>New insights from the biogas microbiome by comprehensive genome-resolved metagenomics of nearly 1600 species originating from multiple anaerobic digesters.</title>
        <authorList>
            <person name="Campanaro S."/>
            <person name="Treu L."/>
            <person name="Rodriguez-R L.M."/>
            <person name="Kovalovszki A."/>
            <person name="Ziels R.M."/>
            <person name="Maus I."/>
            <person name="Zhu X."/>
            <person name="Kougias P.G."/>
            <person name="Basile A."/>
            <person name="Luo G."/>
            <person name="Schluter A."/>
            <person name="Konstantinidis K.T."/>
            <person name="Angelidaki I."/>
        </authorList>
    </citation>
    <scope>NUCLEOTIDE SEQUENCE [LARGE SCALE GENOMIC DNA]</scope>
    <source>
        <strain evidence="1">AS06rmzACSIP_235</strain>
    </source>
</reference>
<dbReference type="Proteomes" id="UP000523614">
    <property type="component" value="Unassembled WGS sequence"/>
</dbReference>
<accession>A0A847H790</accession>
<organism evidence="1 2">
    <name type="scientific">Corynebacterium marinum</name>
    <dbReference type="NCBI Taxonomy" id="349751"/>
    <lineage>
        <taxon>Bacteria</taxon>
        <taxon>Bacillati</taxon>
        <taxon>Actinomycetota</taxon>
        <taxon>Actinomycetes</taxon>
        <taxon>Mycobacteriales</taxon>
        <taxon>Corynebacteriaceae</taxon>
        <taxon>Corynebacterium</taxon>
    </lineage>
</organism>
<evidence type="ECO:0000313" key="1">
    <source>
        <dbReference type="EMBL" id="NLF89779.1"/>
    </source>
</evidence>
<proteinExistence type="predicted"/>
<evidence type="ECO:0000313" key="2">
    <source>
        <dbReference type="Proteomes" id="UP000523614"/>
    </source>
</evidence>
<name>A0A847H790_9CORY</name>
<dbReference type="EMBL" id="JAAYYP010000008">
    <property type="protein sequence ID" value="NLF89779.1"/>
    <property type="molecule type" value="Genomic_DNA"/>
</dbReference>
<sequence>MSAQPGSSGGPSRDYIVEYRAGQFQNGSLVLRFDTEPSEKQLREALIAHGLPPKPWRRSVRAPCTPPG</sequence>